<dbReference type="EMBL" id="CP138333">
    <property type="protein sequence ID" value="WZX30300.1"/>
    <property type="molecule type" value="Genomic_DNA"/>
</dbReference>
<dbReference type="RefSeq" id="WP_342388819.1">
    <property type="nucleotide sequence ID" value="NZ_CP138333.2"/>
</dbReference>
<organism evidence="1 2">
    <name type="scientific">Salinicoccus bachuensis</name>
    <dbReference type="NCBI Taxonomy" id="3136731"/>
    <lineage>
        <taxon>Bacteria</taxon>
        <taxon>Bacillati</taxon>
        <taxon>Bacillota</taxon>
        <taxon>Bacilli</taxon>
        <taxon>Bacillales</taxon>
        <taxon>Staphylococcaceae</taxon>
        <taxon>Salinicoccus</taxon>
    </lineage>
</organism>
<protein>
    <submittedName>
        <fullName evidence="1">Uncharacterized protein</fullName>
    </submittedName>
</protein>
<evidence type="ECO:0000313" key="2">
    <source>
        <dbReference type="Proteomes" id="UP001455384"/>
    </source>
</evidence>
<dbReference type="Proteomes" id="UP001455384">
    <property type="component" value="Chromosome"/>
</dbReference>
<sequence>MRTIEYKGVTYNVIQAIPEADLLLVYKEDESFSSGVNYPANCLVVPDVDHPDYHQNAYD</sequence>
<proteinExistence type="predicted"/>
<gene>
    <name evidence="1" type="ORF">RQP18_03700</name>
</gene>
<name>A0ABZ3CJY7_9STAP</name>
<evidence type="ECO:0000313" key="1">
    <source>
        <dbReference type="EMBL" id="WZX30300.1"/>
    </source>
</evidence>
<accession>A0ABZ3CJY7</accession>
<keyword evidence="2" id="KW-1185">Reference proteome</keyword>
<reference evidence="2" key="1">
    <citation type="submission" date="2023-10" db="EMBL/GenBank/DDBJ databases">
        <title>Genome analysis and identification of Salinococcus sp. Bachu38 nov., a PGPR from the rhizosphere of Tamarix.</title>
        <authorList>
            <person name="Liang Z."/>
            <person name="Zhang X."/>
            <person name="Jia J."/>
            <person name="Chen X."/>
            <person name="Wang Y."/>
            <person name="Wang Q."/>
            <person name="Wang R."/>
        </authorList>
    </citation>
    <scope>NUCLEOTIDE SEQUENCE [LARGE SCALE GENOMIC DNA]</scope>
    <source>
        <strain evidence="2">Bachu38</strain>
    </source>
</reference>